<reference evidence="1 2" key="1">
    <citation type="submission" date="2016-06" db="EMBL/GenBank/DDBJ databases">
        <title>Genome sequence of halotolerant plant growth promoting strain of Halomonas elongata HEK1 isolated from salterns of Rann of Kutch, Gujarat, India.</title>
        <authorList>
            <person name="Gaba S."/>
            <person name="Singh R.N."/>
            <person name="Abrol S."/>
            <person name="Kaushik R."/>
            <person name="Saxena A.K."/>
        </authorList>
    </citation>
    <scope>NUCLEOTIDE SEQUENCE [LARGE SCALE GENOMIC DNA]</scope>
    <source>
        <strain evidence="1 2">HEK1</strain>
    </source>
</reference>
<name>A0A1B8P413_HALEL</name>
<comment type="caution">
    <text evidence="1">The sequence shown here is derived from an EMBL/GenBank/DDBJ whole genome shotgun (WGS) entry which is preliminary data.</text>
</comment>
<evidence type="ECO:0000313" key="1">
    <source>
        <dbReference type="EMBL" id="OBX37014.1"/>
    </source>
</evidence>
<proteinExistence type="predicted"/>
<protein>
    <submittedName>
        <fullName evidence="1">Uncharacterized protein</fullName>
    </submittedName>
</protein>
<gene>
    <name evidence="1" type="ORF">A8U91_01362</name>
</gene>
<dbReference type="EMBL" id="MAJD01000001">
    <property type="protein sequence ID" value="OBX37014.1"/>
    <property type="molecule type" value="Genomic_DNA"/>
</dbReference>
<dbReference type="Proteomes" id="UP000092504">
    <property type="component" value="Unassembled WGS sequence"/>
</dbReference>
<accession>A0A1B8P413</accession>
<sequence>MHNEKEINQLLTNEALRCRLAYEVFIRILEKEISSDLQGESVAWALIQDRYVAWISHLYEFLKACYAKDMSTHVDKIDEEICKRHGVNKRDTINLLILELMSMECWQLKPLEDTTWTEKSFFLKGLASQ</sequence>
<dbReference type="AlphaFoldDB" id="A0A1B8P413"/>
<organism evidence="1 2">
    <name type="scientific">Halomonas elongata</name>
    <dbReference type="NCBI Taxonomy" id="2746"/>
    <lineage>
        <taxon>Bacteria</taxon>
        <taxon>Pseudomonadati</taxon>
        <taxon>Pseudomonadota</taxon>
        <taxon>Gammaproteobacteria</taxon>
        <taxon>Oceanospirillales</taxon>
        <taxon>Halomonadaceae</taxon>
        <taxon>Halomonas</taxon>
    </lineage>
</organism>
<evidence type="ECO:0000313" key="2">
    <source>
        <dbReference type="Proteomes" id="UP000092504"/>
    </source>
</evidence>